<dbReference type="RefSeq" id="WP_051255185.1">
    <property type="nucleotide sequence ID" value="NZ_AVPF01000015.1"/>
</dbReference>
<comment type="caution">
    <text evidence="2">The sequence shown here is derived from an EMBL/GenBank/DDBJ whole genome shotgun (WGS) entry which is preliminary data.</text>
</comment>
<keyword evidence="1" id="KW-0472">Membrane</keyword>
<dbReference type="EMBL" id="AVPF01000015">
    <property type="protein sequence ID" value="KGX89488.1"/>
    <property type="molecule type" value="Genomic_DNA"/>
</dbReference>
<evidence type="ECO:0000256" key="1">
    <source>
        <dbReference type="SAM" id="Phobius"/>
    </source>
</evidence>
<dbReference type="OrthoDB" id="2903891at2"/>
<keyword evidence="1" id="KW-0812">Transmembrane</keyword>
<dbReference type="Proteomes" id="UP000030403">
    <property type="component" value="Unassembled WGS sequence"/>
</dbReference>
<dbReference type="eggNOG" id="ENOG502ZM02">
    <property type="taxonomic scope" value="Bacteria"/>
</dbReference>
<organism evidence="2 3">
    <name type="scientific">Pontibacillus marinus BH030004 = DSM 16465</name>
    <dbReference type="NCBI Taxonomy" id="1385511"/>
    <lineage>
        <taxon>Bacteria</taxon>
        <taxon>Bacillati</taxon>
        <taxon>Bacillota</taxon>
        <taxon>Bacilli</taxon>
        <taxon>Bacillales</taxon>
        <taxon>Bacillaceae</taxon>
        <taxon>Pontibacillus</taxon>
    </lineage>
</organism>
<evidence type="ECO:0000313" key="2">
    <source>
        <dbReference type="EMBL" id="KGX89488.1"/>
    </source>
</evidence>
<sequence length="227" mass="25674">MNKNIIHLMLILLGCVLVTLFSHNRAFATLWEELSPEEVEERADVIVKGKFDFSAETTYSEQTGPYVGVQFEIEEDYKGNFFNEVTAGIDYNDLSRIREFQKNDGEFLLFLKSTPLAILGSVGGPNGVVFIKNGEVKNEDKKSKEYFEEFLGLNDKSNSGLLNKNKYMNFLIVFLAIWGCSFIIARVISLLGFKWSPFGNTCWKNDAVITFAQALIITVVFIFLANS</sequence>
<dbReference type="AlphaFoldDB" id="A0A0A5GE72"/>
<protein>
    <submittedName>
        <fullName evidence="2">Uncharacterized protein</fullName>
    </submittedName>
</protein>
<proteinExistence type="predicted"/>
<dbReference type="PROSITE" id="PS51257">
    <property type="entry name" value="PROKAR_LIPOPROTEIN"/>
    <property type="match status" value="1"/>
</dbReference>
<keyword evidence="1" id="KW-1133">Transmembrane helix</keyword>
<reference evidence="2 3" key="1">
    <citation type="submission" date="2013-08" db="EMBL/GenBank/DDBJ databases">
        <authorList>
            <person name="Huang J."/>
            <person name="Wang G."/>
        </authorList>
    </citation>
    <scope>NUCLEOTIDE SEQUENCE [LARGE SCALE GENOMIC DNA]</scope>
    <source>
        <strain evidence="2 3">BH030004</strain>
    </source>
</reference>
<evidence type="ECO:0000313" key="3">
    <source>
        <dbReference type="Proteomes" id="UP000030403"/>
    </source>
</evidence>
<feature type="transmembrane region" description="Helical" evidence="1">
    <location>
        <begin position="205"/>
        <end position="225"/>
    </location>
</feature>
<keyword evidence="3" id="KW-1185">Reference proteome</keyword>
<feature type="transmembrane region" description="Helical" evidence="1">
    <location>
        <begin position="167"/>
        <end position="193"/>
    </location>
</feature>
<accession>A0A0A5GE72</accession>
<dbReference type="STRING" id="1385511.GCA_000425225_00491"/>
<gene>
    <name evidence="2" type="ORF">N783_06160</name>
</gene>
<name>A0A0A5GE72_9BACI</name>